<dbReference type="SUPFAM" id="SSF50621">
    <property type="entry name" value="Alanine racemase C-terminal domain-like"/>
    <property type="match status" value="1"/>
</dbReference>
<keyword evidence="7" id="KW-1185">Reference proteome</keyword>
<dbReference type="CDD" id="cd00430">
    <property type="entry name" value="PLPDE_III_AR"/>
    <property type="match status" value="1"/>
</dbReference>
<gene>
    <name evidence="6" type="primary">alr</name>
    <name evidence="6" type="ORF">IBE52_08585</name>
</gene>
<reference evidence="6 7" key="1">
    <citation type="submission" date="2020-08" db="EMBL/GenBank/DDBJ databases">
        <title>Comparative genomics of Francisella species.</title>
        <authorList>
            <person name="Sahl J."/>
            <person name="Sjodin A."/>
            <person name="Wagner D."/>
            <person name="Forsman M."/>
        </authorList>
    </citation>
    <scope>NUCLEOTIDE SEQUENCE [LARGE SCALE GENOMIC DNA]</scope>
    <source>
        <strain evidence="6 7">F1093</strain>
    </source>
</reference>
<dbReference type="InterPro" id="IPR011079">
    <property type="entry name" value="Ala_racemase_C"/>
</dbReference>
<evidence type="ECO:0000313" key="6">
    <source>
        <dbReference type="EMBL" id="MBK2302971.1"/>
    </source>
</evidence>
<evidence type="ECO:0000256" key="2">
    <source>
        <dbReference type="ARBA" id="ARBA00022898"/>
    </source>
</evidence>
<evidence type="ECO:0000259" key="5">
    <source>
        <dbReference type="SMART" id="SM01005"/>
    </source>
</evidence>
<dbReference type="PANTHER" id="PTHR30511:SF0">
    <property type="entry name" value="ALANINE RACEMASE, CATABOLIC-RELATED"/>
    <property type="match status" value="1"/>
</dbReference>
<name>A0ABS1GDW8_9GAMM</name>
<protein>
    <submittedName>
        <fullName evidence="6">Alanine racemase</fullName>
        <ecNumber evidence="6">5.1.1.1</ecNumber>
    </submittedName>
</protein>
<accession>A0ABS1GDW8</accession>
<evidence type="ECO:0000256" key="3">
    <source>
        <dbReference type="ARBA" id="ARBA00023235"/>
    </source>
</evidence>
<dbReference type="NCBIfam" id="TIGR00492">
    <property type="entry name" value="alr"/>
    <property type="match status" value="1"/>
</dbReference>
<comment type="caution">
    <text evidence="6">The sequence shown here is derived from an EMBL/GenBank/DDBJ whole genome shotgun (WGS) entry which is preliminary data.</text>
</comment>
<dbReference type="InterPro" id="IPR001608">
    <property type="entry name" value="Ala_racemase_N"/>
</dbReference>
<evidence type="ECO:0000313" key="7">
    <source>
        <dbReference type="Proteomes" id="UP000760407"/>
    </source>
</evidence>
<dbReference type="PANTHER" id="PTHR30511">
    <property type="entry name" value="ALANINE RACEMASE"/>
    <property type="match status" value="1"/>
</dbReference>
<dbReference type="Gene3D" id="3.20.20.10">
    <property type="entry name" value="Alanine racemase"/>
    <property type="match status" value="1"/>
</dbReference>
<dbReference type="RefSeq" id="WP_088820767.1">
    <property type="nucleotide sequence ID" value="NZ_JACTRU010000002.1"/>
</dbReference>
<dbReference type="EMBL" id="JACTSG010000006">
    <property type="protein sequence ID" value="MBK2302971.1"/>
    <property type="molecule type" value="Genomic_DNA"/>
</dbReference>
<dbReference type="InterPro" id="IPR029066">
    <property type="entry name" value="PLP-binding_barrel"/>
</dbReference>
<keyword evidence="3 6" id="KW-0413">Isomerase</keyword>
<feature type="signal peptide" evidence="4">
    <location>
        <begin position="1"/>
        <end position="21"/>
    </location>
</feature>
<proteinExistence type="predicted"/>
<keyword evidence="2" id="KW-0663">Pyridoxal phosphate</keyword>
<dbReference type="PRINTS" id="PR00992">
    <property type="entry name" value="ALARACEMASE"/>
</dbReference>
<organism evidence="6 7">
    <name type="scientific">Francisella philomiragia</name>
    <dbReference type="NCBI Taxonomy" id="28110"/>
    <lineage>
        <taxon>Bacteria</taxon>
        <taxon>Pseudomonadati</taxon>
        <taxon>Pseudomonadota</taxon>
        <taxon>Gammaproteobacteria</taxon>
        <taxon>Thiotrichales</taxon>
        <taxon>Francisellaceae</taxon>
        <taxon>Francisella</taxon>
    </lineage>
</organism>
<dbReference type="Proteomes" id="UP000760407">
    <property type="component" value="Unassembled WGS sequence"/>
</dbReference>
<feature type="domain" description="Alanine racemase C-terminal" evidence="5">
    <location>
        <begin position="288"/>
        <end position="415"/>
    </location>
</feature>
<feature type="chain" id="PRO_5046935923" evidence="4">
    <location>
        <begin position="22"/>
        <end position="427"/>
    </location>
</feature>
<dbReference type="PROSITE" id="PS00395">
    <property type="entry name" value="ALANINE_RACEMASE"/>
    <property type="match status" value="1"/>
</dbReference>
<dbReference type="Gene3D" id="2.40.37.10">
    <property type="entry name" value="Lyase, Ornithine Decarboxylase, Chain A, domain 1"/>
    <property type="match status" value="1"/>
</dbReference>
<dbReference type="InterPro" id="IPR000821">
    <property type="entry name" value="Ala_racemase"/>
</dbReference>
<dbReference type="InterPro" id="IPR009006">
    <property type="entry name" value="Ala_racemase/Decarboxylase_C"/>
</dbReference>
<dbReference type="GO" id="GO:0008784">
    <property type="term" value="F:alanine racemase activity"/>
    <property type="evidence" value="ECO:0007669"/>
    <property type="project" value="UniProtKB-EC"/>
</dbReference>
<keyword evidence="4" id="KW-0732">Signal</keyword>
<dbReference type="InterPro" id="IPR020622">
    <property type="entry name" value="Ala_racemase_pyridoxalP-BS"/>
</dbReference>
<dbReference type="SUPFAM" id="SSF51419">
    <property type="entry name" value="PLP-binding barrel"/>
    <property type="match status" value="1"/>
</dbReference>
<sequence length="427" mass="47379">MRKKILVTMLGVFAGLSFANAENIEQMRDSSQKIVSVTPNFVEIDVSAYKHNLKVVKSIIGDDVKLCAVMKSDAYGHGLDNLIDATVSSPAVDCIAAVDNKEFAIISPKIQQSGRNITALRIAPVTKSELIQAINNGWDIEEIIGSYEQAKIISDTAQQMSEILGKKVIIKVSINIETAMGRMAFRKVEDIKKAMKLPNIKVVGVMTHFAKDYESESVAEPATKQQLAKFDEIVSQLDLPEGTIQHVANSGAAAKYPWARRDMVRAGSLIYGEDLDDLQDPKHELRPVMKSFRSEVAIIERDIPPHSPINYDAEQYTRSDRKSTTATLRTGYNYGFPQRAYKSKMQVIIDGVKYPVIGKTSMNMLVVDITDEPKDKRVKVGDQALLVGKYGDNYISWQQFAQQNNMGTTEEVLVVGSLNKKINTTAD</sequence>
<dbReference type="SMART" id="SM01005">
    <property type="entry name" value="Ala_racemase_C"/>
    <property type="match status" value="1"/>
</dbReference>
<comment type="cofactor">
    <cofactor evidence="1">
        <name>pyridoxal 5'-phosphate</name>
        <dbReference type="ChEBI" id="CHEBI:597326"/>
    </cofactor>
</comment>
<evidence type="ECO:0000256" key="4">
    <source>
        <dbReference type="SAM" id="SignalP"/>
    </source>
</evidence>
<dbReference type="Pfam" id="PF00842">
    <property type="entry name" value="Ala_racemase_C"/>
    <property type="match status" value="1"/>
</dbReference>
<evidence type="ECO:0000256" key="1">
    <source>
        <dbReference type="ARBA" id="ARBA00001933"/>
    </source>
</evidence>
<dbReference type="EC" id="5.1.1.1" evidence="6"/>
<dbReference type="Pfam" id="PF01168">
    <property type="entry name" value="Ala_racemase_N"/>
    <property type="match status" value="1"/>
</dbReference>